<dbReference type="EMBL" id="VSSQ01100715">
    <property type="protein sequence ID" value="MPN42752.1"/>
    <property type="molecule type" value="Genomic_DNA"/>
</dbReference>
<proteinExistence type="predicted"/>
<accession>A0A645HWB5</accession>
<dbReference type="AlphaFoldDB" id="A0A645HWB5"/>
<evidence type="ECO:0000313" key="1">
    <source>
        <dbReference type="EMBL" id="MPN42752.1"/>
    </source>
</evidence>
<comment type="caution">
    <text evidence="1">The sequence shown here is derived from an EMBL/GenBank/DDBJ whole genome shotgun (WGS) entry which is preliminary data.</text>
</comment>
<protein>
    <submittedName>
        <fullName evidence="1">Uncharacterized protein</fullName>
    </submittedName>
</protein>
<organism evidence="1">
    <name type="scientific">bioreactor metagenome</name>
    <dbReference type="NCBI Taxonomy" id="1076179"/>
    <lineage>
        <taxon>unclassified sequences</taxon>
        <taxon>metagenomes</taxon>
        <taxon>ecological metagenomes</taxon>
    </lineage>
</organism>
<sequence>MGTIIFVLQLVAGQNSFGGIDNHNMIATINIGRKNRLMLAAQNAGNGCSGTAQRLACGVNDIPLALDAICLRKKG</sequence>
<gene>
    <name evidence="1" type="ORF">SDC9_190309</name>
</gene>
<reference evidence="1" key="1">
    <citation type="submission" date="2019-08" db="EMBL/GenBank/DDBJ databases">
        <authorList>
            <person name="Kucharzyk K."/>
            <person name="Murdoch R.W."/>
            <person name="Higgins S."/>
            <person name="Loffler F."/>
        </authorList>
    </citation>
    <scope>NUCLEOTIDE SEQUENCE</scope>
</reference>
<name>A0A645HWB5_9ZZZZ</name>